<dbReference type="RefSeq" id="WP_094485066.1">
    <property type="nucleotide sequence ID" value="NZ_NOXX01000112.1"/>
</dbReference>
<keyword evidence="4" id="KW-1185">Reference proteome</keyword>
<feature type="non-terminal residue" evidence="3">
    <location>
        <position position="2119"/>
    </location>
</feature>
<comment type="caution">
    <text evidence="3">The sequence shown here is derived from an EMBL/GenBank/DDBJ whole genome shotgun (WGS) entry which is preliminary data.</text>
</comment>
<organism evidence="3 4">
    <name type="scientific">Flavobacterium aurantiibacter</name>
    <dbReference type="NCBI Taxonomy" id="2023067"/>
    <lineage>
        <taxon>Bacteria</taxon>
        <taxon>Pseudomonadati</taxon>
        <taxon>Bacteroidota</taxon>
        <taxon>Flavobacteriia</taxon>
        <taxon>Flavobacteriales</taxon>
        <taxon>Flavobacteriaceae</taxon>
        <taxon>Flavobacterium</taxon>
    </lineage>
</organism>
<dbReference type="NCBIfam" id="NF038133">
    <property type="entry name" value="choice_anch_L"/>
    <property type="match status" value="1"/>
</dbReference>
<gene>
    <name evidence="3" type="ORF">CHX27_01835</name>
</gene>
<evidence type="ECO:0000256" key="1">
    <source>
        <dbReference type="SAM" id="SignalP"/>
    </source>
</evidence>
<dbReference type="InterPro" id="IPR013783">
    <property type="entry name" value="Ig-like_fold"/>
</dbReference>
<feature type="chain" id="PRO_5012242698" description="Fibronectin type-III domain-containing protein" evidence="1">
    <location>
        <begin position="19"/>
        <end position="2119"/>
    </location>
</feature>
<dbReference type="NCBIfam" id="NF038128">
    <property type="entry name" value="choice_anch_J"/>
    <property type="match status" value="1"/>
</dbReference>
<dbReference type="EMBL" id="NOXX01000112">
    <property type="protein sequence ID" value="OYQ49000.1"/>
    <property type="molecule type" value="Genomic_DNA"/>
</dbReference>
<dbReference type="Proteomes" id="UP000216035">
    <property type="component" value="Unassembled WGS sequence"/>
</dbReference>
<evidence type="ECO:0000259" key="2">
    <source>
        <dbReference type="PROSITE" id="PS50853"/>
    </source>
</evidence>
<dbReference type="InterPro" id="IPR049804">
    <property type="entry name" value="Choice_anch_L"/>
</dbReference>
<dbReference type="InterPro" id="IPR036116">
    <property type="entry name" value="FN3_sf"/>
</dbReference>
<dbReference type="InterPro" id="IPR003961">
    <property type="entry name" value="FN3_dom"/>
</dbReference>
<dbReference type="CDD" id="cd00063">
    <property type="entry name" value="FN3"/>
    <property type="match status" value="4"/>
</dbReference>
<feature type="domain" description="Fibronectin type-III" evidence="2">
    <location>
        <begin position="198"/>
        <end position="297"/>
    </location>
</feature>
<feature type="domain" description="Fibronectin type-III" evidence="2">
    <location>
        <begin position="440"/>
        <end position="531"/>
    </location>
</feature>
<dbReference type="SMART" id="SM00060">
    <property type="entry name" value="FN3"/>
    <property type="match status" value="6"/>
</dbReference>
<feature type="domain" description="Fibronectin type-III" evidence="2">
    <location>
        <begin position="645"/>
        <end position="743"/>
    </location>
</feature>
<keyword evidence="1" id="KW-0732">Signal</keyword>
<feature type="signal peptide" evidence="1">
    <location>
        <begin position="1"/>
        <end position="18"/>
    </location>
</feature>
<name>A0A256A7E1_9FLAO</name>
<proteinExistence type="predicted"/>
<dbReference type="SUPFAM" id="SSF49265">
    <property type="entry name" value="Fibronectin type III"/>
    <property type="match status" value="4"/>
</dbReference>
<accession>A0A256A7E1</accession>
<dbReference type="Gene3D" id="2.60.40.10">
    <property type="entry name" value="Immunoglobulins"/>
    <property type="match status" value="4"/>
</dbReference>
<dbReference type="Gene3D" id="2.60.120.200">
    <property type="match status" value="1"/>
</dbReference>
<reference evidence="3 4" key="1">
    <citation type="submission" date="2017-07" db="EMBL/GenBank/DDBJ databases">
        <title>Flavobacterium cyanobacteriorum sp. nov., isolated from cyanobacterial aggregates in a eutrophic lake.</title>
        <authorList>
            <person name="Cai H."/>
        </authorList>
    </citation>
    <scope>NUCLEOTIDE SEQUENCE [LARGE SCALE GENOMIC DNA]</scope>
    <source>
        <strain evidence="3 4">TH167</strain>
    </source>
</reference>
<evidence type="ECO:0000313" key="4">
    <source>
        <dbReference type="Proteomes" id="UP000216035"/>
    </source>
</evidence>
<feature type="domain" description="Fibronectin type-III" evidence="2">
    <location>
        <begin position="965"/>
        <end position="1071"/>
    </location>
</feature>
<protein>
    <recommendedName>
        <fullName evidence="2">Fibronectin type-III domain-containing protein</fullName>
    </recommendedName>
</protein>
<evidence type="ECO:0000313" key="3">
    <source>
        <dbReference type="EMBL" id="OYQ49000.1"/>
    </source>
</evidence>
<sequence>MKKITLLLFLLVFSKLVAQTEGFESGIPADWAVINGTNGIGANLQWTATPTPFPSTFAPCAGVNSAFINFEQIGINNTEEDWLITNQRLVPANGQLRFLVRQLAAGDQGTLFQVRVSINPNQTNQSAYTIVQSFTESDLQDLNGDITVCDEKVVDLPASLVGQQVYIAFVRVFTQPTPARGGDRFLLDNVRITERCLTPNGLDVASVQSTTVQLTWNNPGLASNFEIEIVPAASDPTGSGFTVTAPNTNPTSYTTTPANIVLQAGTNYKYYVRAICGTTETVTSDWAGPFPFTTLPTGSVCSDPLQIVTLPYQSTGNTLNFGDEFDTAQGTLCGATPATTNYLAGNEVFYSYTPTADGIINISMTPSGTPATNSGLFVYAGCNNVGVTCIAGLANAQATVRTLTVNVTAGTTYIIVISSSNTTPSIGYNLIVQNQSCTPPPATLGASEIGLTNATLTWDNPSNFSSWEVVVQAPGAGVPAGSGTEVTALPYLVENLTAATIYEFWVRAECVPGSDLFTTWAGPFVFNTLVCDATSTCNYTFRLRDSGNNGWNNARMQVRQNGIVVATLGSTITNGGPVDVSVPLCNNIGFDLFWSVAGTLPNQCIVEVINSFGQTIFTKAANSGTPLTVLYTDVVNCTTPRCDLAPTSVAVPTATLLTNTALVTWSAPATTSWDVYVVTQGSPAPTASTVPTFNDITVADLTNLSFNITGLIPDTAYTVYIRVNCLPTDSPWSTGVNFTTLPTCPKPTALSVTGIGLTAATFNWTNGTPTDTAWEIYLVPSFSLTPPAQLPAVNPPTDNGQLLIPVSSGSPFTVPDGTLQQARIYYYYVRTVCPGDDKSTWAGPIVFNTITCLPEDKCTYRFVLTDAGGNGWNGARMQVRQNGIIVATIGSTITTAGPTNVNVQICNDIPFDLFWSVEGTAPAEVGVQVQSPFTDILFTKAPGQGAPSTVLYSSVGDCTPPTCPKPTPLAVDVTTITATSAELEWTENGLPAPGATQWEVYVVPAENAILPVNGSPVTGVAPYYLTNSNPFTVEGLLPATTYVYYVRSICSSTDVSTWTILAPRTFTTKPLNDDCAGAITVPVNPTRICAQSINGSTLGATRTLPNTQPTCQGNTDDDVWFSFTATNSTHIITFSNINGPSSDINHALYSGSDCTSLTQLYCNNSNLEVSVATNLVPNQVYRIRVWTGGGNAAQFANFTLCITTPDPVTNDDCAVATPVTPNNGLECVTIFSSAITGATPSANSLSCPGTEDDDVWFSFVANSSTQIITLSNIVGTSDNLNHAVYSGTDCNALTLLFCSDPNESIEENYVVGNTYWIRVWSSVGTPQDITFDLCIGKILPPITTNLDIYTKQQLIEDILLDTSCANVTNITSSTGVDFGADLPNGIGYFNKGLSEFPFEDGIVLTTGNAASAPGPNDVILSDGGFGWLGDDDLEAIILEATGQAMNSQNATKLEFDFVPLQDQISFRFIFASEEYGQFQCDYSDAFAFLLTNTATNETENLAIIPNTTTPVSVVTIRNELYNDTCDSVNPEFFQSFYGDLGINPIGAPINFNGVTVPMTAVANVIPGVTYHIKLVIADRRDNAFDSAVFLEGGSFDIGNVELGSDFLESAGNAICPGDSVTIDSGLNPTIYTFEWSRNNEIIPNQSGPTIVVTEPGTYQISASYNNTTCVATDQIIVEFFQDAVAGTPANLLDCDSTGSSTFDLTQNAATILAPFAAGSHALTYFTTFDDADQNVVANQITNPEAFLGNNLQTIYVRVSKIGTGCYQVVNFSLIVQNLTPVYTLDGVKDLCPDEQTTVTVVPTENSFDVSQVTYTWTLNSNLIATTPSIVISGAQLGNYEVVVNNQGCTTSQTFTIGAASPVWDVQVTGPTELCPDENGTITATVTNNTNGSPVTYIFTDPAGQTTSSAENTFAVTEPGTYQVSVSILGCLSSPFSYVVAPSSRSWDVTFGSSSYVICNNQAVTIDFTANNFDITNPNATYIWTRPDGSQFTGSTISANQVGEYQVSISLFGCTNTYSVNVDLDSISLNIGFETGCVNNQFQISALPVSNSFDPNAVTYTWEGSVPFQIVSPETPESIIVSGAGEFIVTITAASGCSDSESVTVSNIGCIIQRGISPNN</sequence>
<dbReference type="OrthoDB" id="608579at2"/>
<dbReference type="PROSITE" id="PS50853">
    <property type="entry name" value="FN3"/>
    <property type="match status" value="4"/>
</dbReference>